<dbReference type="Pfam" id="PF00581">
    <property type="entry name" value="Rhodanese"/>
    <property type="match status" value="1"/>
</dbReference>
<keyword evidence="3" id="KW-0067">ATP-binding</keyword>
<dbReference type="GO" id="GO:0008641">
    <property type="term" value="F:ubiquitin-like modifier activating enzyme activity"/>
    <property type="evidence" value="ECO:0007669"/>
    <property type="project" value="InterPro"/>
</dbReference>
<dbReference type="Proteomes" id="UP000190814">
    <property type="component" value="Unassembled WGS sequence"/>
</dbReference>
<keyword evidence="6" id="KW-1185">Reference proteome</keyword>
<evidence type="ECO:0000256" key="2">
    <source>
        <dbReference type="ARBA" id="ARBA00022741"/>
    </source>
</evidence>
<name>A0A1T4VAA3_9FIRM</name>
<dbReference type="GO" id="GO:0004792">
    <property type="term" value="F:thiosulfate-cyanide sulfurtransferase activity"/>
    <property type="evidence" value="ECO:0007669"/>
    <property type="project" value="TreeGrafter"/>
</dbReference>
<dbReference type="STRING" id="39495.SAMN02745111_00474"/>
<dbReference type="Gene3D" id="3.40.50.720">
    <property type="entry name" value="NAD(P)-binding Rossmann-like Domain"/>
    <property type="match status" value="1"/>
</dbReference>
<accession>A0A1T4VAA3</accession>
<dbReference type="InterPro" id="IPR036873">
    <property type="entry name" value="Rhodanese-like_dom_sf"/>
</dbReference>
<evidence type="ECO:0000256" key="3">
    <source>
        <dbReference type="ARBA" id="ARBA00022840"/>
    </source>
</evidence>
<dbReference type="EMBL" id="FUXZ01000003">
    <property type="protein sequence ID" value="SKA61471.1"/>
    <property type="molecule type" value="Genomic_DNA"/>
</dbReference>
<evidence type="ECO:0000313" key="6">
    <source>
        <dbReference type="Proteomes" id="UP000190814"/>
    </source>
</evidence>
<dbReference type="PANTHER" id="PTHR10953:SF102">
    <property type="entry name" value="ADENYLYLTRANSFERASE AND SULFURTRANSFERASE MOCS3"/>
    <property type="match status" value="1"/>
</dbReference>
<dbReference type="PANTHER" id="PTHR10953">
    <property type="entry name" value="UBIQUITIN-ACTIVATING ENZYME E1"/>
    <property type="match status" value="1"/>
</dbReference>
<dbReference type="InterPro" id="IPR000594">
    <property type="entry name" value="ThiF_NAD_FAD-bd"/>
</dbReference>
<dbReference type="AlphaFoldDB" id="A0A1T4VAA3"/>
<dbReference type="SUPFAM" id="SSF52821">
    <property type="entry name" value="Rhodanese/Cell cycle control phosphatase"/>
    <property type="match status" value="1"/>
</dbReference>
<evidence type="ECO:0000259" key="4">
    <source>
        <dbReference type="PROSITE" id="PS50206"/>
    </source>
</evidence>
<dbReference type="InterPro" id="IPR001763">
    <property type="entry name" value="Rhodanese-like_dom"/>
</dbReference>
<dbReference type="PROSITE" id="PS50206">
    <property type="entry name" value="RHODANESE_3"/>
    <property type="match status" value="1"/>
</dbReference>
<proteinExistence type="predicted"/>
<dbReference type="RefSeq" id="WP_078765366.1">
    <property type="nucleotide sequence ID" value="NZ_FUXZ01000003.1"/>
</dbReference>
<sequence>MNVSLEEISTWNKDDVIYVDTRGEIAYNHGHIDRAVALEKVTDVEDKLPLDVTKKYVVYCTYGKNSKPIVDELRNLGYDAYNLEGGFRSWLLAYATGYDEDELLRYDRQIILPQIGSEGQKKLKNAKVLIVGAGGLGSPVALYLAGAGIGKIGIMDADNVSMTNLQRQIAFNETMLDENKAEATKKVLEKLNSKIRVQAYKEFLTPDNAERIISDYDFVIDGVDNFETKFLINDTCVLLKKPFCHAGILRFEGQVMTYVPDKSSCYRCIFEEIPDKGSIPNCSEAGVIGAMAGTIGSIQALEAIKYFTGAGELLTNRMFVFDALSMNTRIAKLPSKNPNCRVCGEHADIINIKENREEYLIEGCSVK</sequence>
<dbReference type="GO" id="GO:0016779">
    <property type="term" value="F:nucleotidyltransferase activity"/>
    <property type="evidence" value="ECO:0007669"/>
    <property type="project" value="UniProtKB-KW"/>
</dbReference>
<keyword evidence="5" id="KW-0548">Nucleotidyltransferase</keyword>
<feature type="domain" description="Rhodanese" evidence="4">
    <location>
        <begin position="12"/>
        <end position="99"/>
    </location>
</feature>
<dbReference type="SUPFAM" id="SSF69572">
    <property type="entry name" value="Activating enzymes of the ubiquitin-like proteins"/>
    <property type="match status" value="1"/>
</dbReference>
<dbReference type="CDD" id="cd00757">
    <property type="entry name" value="ThiF_MoeB_HesA_family"/>
    <property type="match status" value="1"/>
</dbReference>
<dbReference type="FunFam" id="3.40.50.720:FF:000033">
    <property type="entry name" value="Adenylyltransferase and sulfurtransferase MOCS3"/>
    <property type="match status" value="1"/>
</dbReference>
<protein>
    <submittedName>
        <fullName evidence="5">Molybdopterin or thiamine biosynthesis adenylyltransferase</fullName>
    </submittedName>
</protein>
<dbReference type="SMART" id="SM00450">
    <property type="entry name" value="RHOD"/>
    <property type="match status" value="1"/>
</dbReference>
<gene>
    <name evidence="5" type="ORF">SAMN02745111_00474</name>
</gene>
<evidence type="ECO:0000256" key="1">
    <source>
        <dbReference type="ARBA" id="ARBA00022679"/>
    </source>
</evidence>
<organism evidence="5 6">
    <name type="scientific">Eubacterium uniforme</name>
    <dbReference type="NCBI Taxonomy" id="39495"/>
    <lineage>
        <taxon>Bacteria</taxon>
        <taxon>Bacillati</taxon>
        <taxon>Bacillota</taxon>
        <taxon>Clostridia</taxon>
        <taxon>Eubacteriales</taxon>
        <taxon>Eubacteriaceae</taxon>
        <taxon>Eubacterium</taxon>
    </lineage>
</organism>
<keyword evidence="1 5" id="KW-0808">Transferase</keyword>
<dbReference type="InterPro" id="IPR035985">
    <property type="entry name" value="Ubiquitin-activating_enz"/>
</dbReference>
<keyword evidence="2" id="KW-0547">Nucleotide-binding</keyword>
<dbReference type="NCBIfam" id="NF004281">
    <property type="entry name" value="PRK05690.1"/>
    <property type="match status" value="1"/>
</dbReference>
<dbReference type="CDD" id="cd00158">
    <property type="entry name" value="RHOD"/>
    <property type="match status" value="1"/>
</dbReference>
<dbReference type="GO" id="GO:0008146">
    <property type="term" value="F:sulfotransferase activity"/>
    <property type="evidence" value="ECO:0007669"/>
    <property type="project" value="TreeGrafter"/>
</dbReference>
<dbReference type="InterPro" id="IPR045886">
    <property type="entry name" value="ThiF/MoeB/HesA"/>
</dbReference>
<dbReference type="GO" id="GO:0005829">
    <property type="term" value="C:cytosol"/>
    <property type="evidence" value="ECO:0007669"/>
    <property type="project" value="TreeGrafter"/>
</dbReference>
<dbReference type="Pfam" id="PF00899">
    <property type="entry name" value="ThiF"/>
    <property type="match status" value="1"/>
</dbReference>
<dbReference type="Gene3D" id="3.40.250.10">
    <property type="entry name" value="Rhodanese-like domain"/>
    <property type="match status" value="1"/>
</dbReference>
<dbReference type="OrthoDB" id="9804286at2"/>
<reference evidence="5 6" key="1">
    <citation type="submission" date="2017-02" db="EMBL/GenBank/DDBJ databases">
        <authorList>
            <person name="Peterson S.W."/>
        </authorList>
    </citation>
    <scope>NUCLEOTIDE SEQUENCE [LARGE SCALE GENOMIC DNA]</scope>
    <source>
        <strain evidence="5 6">ATCC 35992</strain>
    </source>
</reference>
<evidence type="ECO:0000313" key="5">
    <source>
        <dbReference type="EMBL" id="SKA61471.1"/>
    </source>
</evidence>
<dbReference type="GO" id="GO:0005524">
    <property type="term" value="F:ATP binding"/>
    <property type="evidence" value="ECO:0007669"/>
    <property type="project" value="UniProtKB-KW"/>
</dbReference>